<dbReference type="EMBL" id="CP012159">
    <property type="protein sequence ID" value="AKT42621.1"/>
    <property type="molecule type" value="Genomic_DNA"/>
</dbReference>
<dbReference type="STRING" id="52.CMC5_068480"/>
<evidence type="ECO:0000313" key="2">
    <source>
        <dbReference type="Proteomes" id="UP000067626"/>
    </source>
</evidence>
<protein>
    <recommendedName>
        <fullName evidence="3">Cytochrome C Planctomycete-type domain-containing protein</fullName>
    </recommendedName>
</protein>
<dbReference type="KEGG" id="ccro:CMC5_068480"/>
<evidence type="ECO:0008006" key="3">
    <source>
        <dbReference type="Google" id="ProtNLM"/>
    </source>
</evidence>
<accession>A0A0K1EP51</accession>
<sequence>MFLLLFSSMVVAIGLVGCGDDDEGQPLDASCFDYGSFQVGTEEVSLRRDVMPVLQASCTFGNSCHGTISGSQGLVYLGPVQGVPPSIQHLQAVLDQTLDVMPVLKAGMPLITAGNAEQSFLMHKADNTLACGKLECAANDACGAPMPYQRDLASAEDRNKIRRWIAQGAKLN</sequence>
<name>A0A0K1EP51_CHOCO</name>
<evidence type="ECO:0000313" key="1">
    <source>
        <dbReference type="EMBL" id="AKT42621.1"/>
    </source>
</evidence>
<organism evidence="1 2">
    <name type="scientific">Chondromyces crocatus</name>
    <dbReference type="NCBI Taxonomy" id="52"/>
    <lineage>
        <taxon>Bacteria</taxon>
        <taxon>Pseudomonadati</taxon>
        <taxon>Myxococcota</taxon>
        <taxon>Polyangia</taxon>
        <taxon>Polyangiales</taxon>
        <taxon>Polyangiaceae</taxon>
        <taxon>Chondromyces</taxon>
    </lineage>
</organism>
<gene>
    <name evidence="1" type="ORF">CMC5_068480</name>
</gene>
<dbReference type="AlphaFoldDB" id="A0A0K1EP51"/>
<proteinExistence type="predicted"/>
<keyword evidence="2" id="KW-1185">Reference proteome</keyword>
<dbReference type="Proteomes" id="UP000067626">
    <property type="component" value="Chromosome"/>
</dbReference>
<reference evidence="1 2" key="1">
    <citation type="submission" date="2015-07" db="EMBL/GenBank/DDBJ databases">
        <title>Genome analysis of myxobacterium Chondromyces crocatus Cm c5 reveals a high potential for natural compound synthesis and the genetic basis for the loss of fruiting body formation.</title>
        <authorList>
            <person name="Zaburannyi N."/>
            <person name="Bunk B."/>
            <person name="Maier J."/>
            <person name="Overmann J."/>
            <person name="Mueller R."/>
        </authorList>
    </citation>
    <scope>NUCLEOTIDE SEQUENCE [LARGE SCALE GENOMIC DNA]</scope>
    <source>
        <strain evidence="1 2">Cm c5</strain>
    </source>
</reference>